<feature type="region of interest" description="Disordered" evidence="1">
    <location>
        <begin position="1"/>
        <end position="54"/>
    </location>
</feature>
<keyword evidence="3" id="KW-1185">Reference proteome</keyword>
<evidence type="ECO:0000256" key="1">
    <source>
        <dbReference type="SAM" id="MobiDB-lite"/>
    </source>
</evidence>
<name>A0A6G1J4M1_9PLEO</name>
<sequence length="185" mass="19848">MVKPPEPMASEADKVTVGPCQPVESYPPIQTFPPAESSNPQGAVPESPTTPVSTEGLASLQNMIFQQQTTHAVDETSRWRLQRLVQKLAKAAQMSFAKGVLQQNHIQFLMKINNEAKVRRSTRPVVLGTAVVMGHEELKAARAKRDEKDAAKEAKGKDGATETKGEAGEEVEGGEGGEGVECGTI</sequence>
<feature type="compositionally biased region" description="Basic and acidic residues" evidence="1">
    <location>
        <begin position="142"/>
        <end position="167"/>
    </location>
</feature>
<dbReference type="EMBL" id="MU005578">
    <property type="protein sequence ID" value="KAF2685484.1"/>
    <property type="molecule type" value="Genomic_DNA"/>
</dbReference>
<evidence type="ECO:0000313" key="3">
    <source>
        <dbReference type="Proteomes" id="UP000799291"/>
    </source>
</evidence>
<organism evidence="2 3">
    <name type="scientific">Lentithecium fluviatile CBS 122367</name>
    <dbReference type="NCBI Taxonomy" id="1168545"/>
    <lineage>
        <taxon>Eukaryota</taxon>
        <taxon>Fungi</taxon>
        <taxon>Dikarya</taxon>
        <taxon>Ascomycota</taxon>
        <taxon>Pezizomycotina</taxon>
        <taxon>Dothideomycetes</taxon>
        <taxon>Pleosporomycetidae</taxon>
        <taxon>Pleosporales</taxon>
        <taxon>Massarineae</taxon>
        <taxon>Lentitheciaceae</taxon>
        <taxon>Lentithecium</taxon>
    </lineage>
</organism>
<reference evidence="2" key="1">
    <citation type="journal article" date="2020" name="Stud. Mycol.">
        <title>101 Dothideomycetes genomes: a test case for predicting lifestyles and emergence of pathogens.</title>
        <authorList>
            <person name="Haridas S."/>
            <person name="Albert R."/>
            <person name="Binder M."/>
            <person name="Bloem J."/>
            <person name="Labutti K."/>
            <person name="Salamov A."/>
            <person name="Andreopoulos B."/>
            <person name="Baker S."/>
            <person name="Barry K."/>
            <person name="Bills G."/>
            <person name="Bluhm B."/>
            <person name="Cannon C."/>
            <person name="Castanera R."/>
            <person name="Culley D."/>
            <person name="Daum C."/>
            <person name="Ezra D."/>
            <person name="Gonzalez J."/>
            <person name="Henrissat B."/>
            <person name="Kuo A."/>
            <person name="Liang C."/>
            <person name="Lipzen A."/>
            <person name="Lutzoni F."/>
            <person name="Magnuson J."/>
            <person name="Mondo S."/>
            <person name="Nolan M."/>
            <person name="Ohm R."/>
            <person name="Pangilinan J."/>
            <person name="Park H.-J."/>
            <person name="Ramirez L."/>
            <person name="Alfaro M."/>
            <person name="Sun H."/>
            <person name="Tritt A."/>
            <person name="Yoshinaga Y."/>
            <person name="Zwiers L.-H."/>
            <person name="Turgeon B."/>
            <person name="Goodwin S."/>
            <person name="Spatafora J."/>
            <person name="Crous P."/>
            <person name="Grigoriev I."/>
        </authorList>
    </citation>
    <scope>NUCLEOTIDE SEQUENCE</scope>
    <source>
        <strain evidence="2">CBS 122367</strain>
    </source>
</reference>
<evidence type="ECO:0000313" key="2">
    <source>
        <dbReference type="EMBL" id="KAF2685484.1"/>
    </source>
</evidence>
<dbReference type="OrthoDB" id="4357141at2759"/>
<dbReference type="Proteomes" id="UP000799291">
    <property type="component" value="Unassembled WGS sequence"/>
</dbReference>
<feature type="compositionally biased region" description="Polar residues" evidence="1">
    <location>
        <begin position="36"/>
        <end position="53"/>
    </location>
</feature>
<gene>
    <name evidence="2" type="ORF">K458DRAFT_387454</name>
</gene>
<feature type="compositionally biased region" description="Gly residues" evidence="1">
    <location>
        <begin position="176"/>
        <end position="185"/>
    </location>
</feature>
<proteinExistence type="predicted"/>
<protein>
    <submittedName>
        <fullName evidence="2">Uncharacterized protein</fullName>
    </submittedName>
</protein>
<dbReference type="AlphaFoldDB" id="A0A6G1J4M1"/>
<accession>A0A6G1J4M1</accession>
<feature type="region of interest" description="Disordered" evidence="1">
    <location>
        <begin position="142"/>
        <end position="185"/>
    </location>
</feature>